<feature type="transmembrane region" description="Helical" evidence="11">
    <location>
        <begin position="91"/>
        <end position="108"/>
    </location>
</feature>
<keyword evidence="10 11" id="KW-0472">Membrane</keyword>
<evidence type="ECO:0000256" key="8">
    <source>
        <dbReference type="ARBA" id="ARBA00022989"/>
    </source>
</evidence>
<name>A0A8T2ULW3_CERRI</name>
<evidence type="ECO:0000256" key="9">
    <source>
        <dbReference type="ARBA" id="ARBA00023004"/>
    </source>
</evidence>
<keyword evidence="3" id="KW-0813">Transport</keyword>
<dbReference type="OrthoDB" id="19261at2759"/>
<feature type="domain" description="Cytochrome b561" evidence="12">
    <location>
        <begin position="1"/>
        <end position="183"/>
    </location>
</feature>
<keyword evidence="9" id="KW-0408">Iron</keyword>
<reference evidence="13" key="1">
    <citation type="submission" date="2021-08" db="EMBL/GenBank/DDBJ databases">
        <title>WGS assembly of Ceratopteris richardii.</title>
        <authorList>
            <person name="Marchant D.B."/>
            <person name="Chen G."/>
            <person name="Jenkins J."/>
            <person name="Shu S."/>
            <person name="Leebens-Mack J."/>
            <person name="Grimwood J."/>
            <person name="Schmutz J."/>
            <person name="Soltis P."/>
            <person name="Soltis D."/>
            <person name="Chen Z.-H."/>
        </authorList>
    </citation>
    <scope>NUCLEOTIDE SEQUENCE</scope>
    <source>
        <strain evidence="13">Whitten #5841</strain>
        <tissue evidence="13">Leaf</tissue>
    </source>
</reference>
<organism evidence="13 14">
    <name type="scientific">Ceratopteris richardii</name>
    <name type="common">Triangle waterfern</name>
    <dbReference type="NCBI Taxonomy" id="49495"/>
    <lineage>
        <taxon>Eukaryota</taxon>
        <taxon>Viridiplantae</taxon>
        <taxon>Streptophyta</taxon>
        <taxon>Embryophyta</taxon>
        <taxon>Tracheophyta</taxon>
        <taxon>Polypodiopsida</taxon>
        <taxon>Polypodiidae</taxon>
        <taxon>Polypodiales</taxon>
        <taxon>Pteridineae</taxon>
        <taxon>Pteridaceae</taxon>
        <taxon>Parkerioideae</taxon>
        <taxon>Ceratopteris</taxon>
    </lineage>
</organism>
<dbReference type="SMART" id="SM00665">
    <property type="entry name" value="B561"/>
    <property type="match status" value="1"/>
</dbReference>
<evidence type="ECO:0000313" key="13">
    <source>
        <dbReference type="EMBL" id="KAH7436422.1"/>
    </source>
</evidence>
<comment type="cofactor">
    <cofactor evidence="1">
        <name>heme b</name>
        <dbReference type="ChEBI" id="CHEBI:60344"/>
    </cofactor>
</comment>
<dbReference type="GO" id="GO:0020037">
    <property type="term" value="F:heme binding"/>
    <property type="evidence" value="ECO:0007669"/>
    <property type="project" value="TreeGrafter"/>
</dbReference>
<feature type="transmembrane region" description="Helical" evidence="11">
    <location>
        <begin position="120"/>
        <end position="138"/>
    </location>
</feature>
<evidence type="ECO:0000256" key="3">
    <source>
        <dbReference type="ARBA" id="ARBA00022448"/>
    </source>
</evidence>
<accession>A0A8T2ULW3</accession>
<proteinExistence type="predicted"/>
<evidence type="ECO:0000256" key="11">
    <source>
        <dbReference type="SAM" id="Phobius"/>
    </source>
</evidence>
<keyword evidence="4" id="KW-0349">Heme</keyword>
<evidence type="ECO:0000259" key="12">
    <source>
        <dbReference type="PROSITE" id="PS50939"/>
    </source>
</evidence>
<dbReference type="Gene3D" id="1.20.120.1770">
    <property type="match status" value="1"/>
</dbReference>
<evidence type="ECO:0000256" key="7">
    <source>
        <dbReference type="ARBA" id="ARBA00022982"/>
    </source>
</evidence>
<dbReference type="GO" id="GO:0046872">
    <property type="term" value="F:metal ion binding"/>
    <property type="evidence" value="ECO:0007669"/>
    <property type="project" value="UniProtKB-KW"/>
</dbReference>
<dbReference type="PANTHER" id="PTHR15422">
    <property type="entry name" value="OS05G0565100 PROTEIN"/>
    <property type="match status" value="1"/>
</dbReference>
<comment type="subcellular location">
    <subcellularLocation>
        <location evidence="2">Membrane</location>
        <topology evidence="2">Multi-pass membrane protein</topology>
    </subcellularLocation>
</comment>
<keyword evidence="5 11" id="KW-0812">Transmembrane</keyword>
<feature type="transmembrane region" description="Helical" evidence="11">
    <location>
        <begin position="57"/>
        <end position="79"/>
    </location>
</feature>
<evidence type="ECO:0000256" key="5">
    <source>
        <dbReference type="ARBA" id="ARBA00022692"/>
    </source>
</evidence>
<evidence type="ECO:0000256" key="1">
    <source>
        <dbReference type="ARBA" id="ARBA00001970"/>
    </source>
</evidence>
<feature type="transmembrane region" description="Helical" evidence="11">
    <location>
        <begin position="158"/>
        <end position="175"/>
    </location>
</feature>
<keyword evidence="7" id="KW-0249">Electron transport</keyword>
<dbReference type="AlphaFoldDB" id="A0A8T2ULW3"/>
<dbReference type="PROSITE" id="PS50939">
    <property type="entry name" value="CYTOCHROME_B561"/>
    <property type="match status" value="1"/>
</dbReference>
<keyword evidence="14" id="KW-1185">Reference proteome</keyword>
<dbReference type="GO" id="GO:0140575">
    <property type="term" value="F:transmembrane monodehydroascorbate reductase activity"/>
    <property type="evidence" value="ECO:0007669"/>
    <property type="project" value="InterPro"/>
</dbReference>
<gene>
    <name evidence="13" type="ORF">KP509_05G019400</name>
</gene>
<evidence type="ECO:0000256" key="10">
    <source>
        <dbReference type="ARBA" id="ARBA00023136"/>
    </source>
</evidence>
<evidence type="ECO:0000256" key="2">
    <source>
        <dbReference type="ARBA" id="ARBA00004141"/>
    </source>
</evidence>
<keyword evidence="8 11" id="KW-1133">Transmembrane helix</keyword>
<dbReference type="InterPro" id="IPR045150">
    <property type="entry name" value="CYB561D1/2"/>
</dbReference>
<evidence type="ECO:0000256" key="4">
    <source>
        <dbReference type="ARBA" id="ARBA00022617"/>
    </source>
</evidence>
<dbReference type="GO" id="GO:0016020">
    <property type="term" value="C:membrane"/>
    <property type="evidence" value="ECO:0007669"/>
    <property type="project" value="UniProtKB-SubCell"/>
</dbReference>
<protein>
    <recommendedName>
        <fullName evidence="12">Cytochrome b561 domain-containing protein</fullName>
    </recommendedName>
</protein>
<comment type="caution">
    <text evidence="13">The sequence shown here is derived from an EMBL/GenBank/DDBJ whole genome shotgun (WGS) entry which is preliminary data.</text>
</comment>
<keyword evidence="6" id="KW-0479">Metal-binding</keyword>
<dbReference type="Proteomes" id="UP000825935">
    <property type="component" value="Chromosome 5"/>
</dbReference>
<dbReference type="InterPro" id="IPR006593">
    <property type="entry name" value="Cyt_b561/ferric_Rdtase_TM"/>
</dbReference>
<dbReference type="CDD" id="cd08760">
    <property type="entry name" value="Cyt_b561_FRRS1_like"/>
    <property type="match status" value="1"/>
</dbReference>
<evidence type="ECO:0000256" key="6">
    <source>
        <dbReference type="ARBA" id="ARBA00022723"/>
    </source>
</evidence>
<sequence>MEHVTIFKIHGILMWLSMGFLMPLGIILVRFLRGLRKDGSATASEAWITKRVAQAHIVLQIAAVVIAWVGGGIALVHLGPRPGLLHTHGRLGLSLLSASFINASMGLLRPKLEAKWKRGLWYLFHWMFRTCIVILSMMEILLGTHVYEIVTKKSLRPLNIAFAFQITVMSFIYLAQDHWSYFRHVQCT</sequence>
<dbReference type="EMBL" id="CM035410">
    <property type="protein sequence ID" value="KAH7436422.1"/>
    <property type="molecule type" value="Genomic_DNA"/>
</dbReference>
<dbReference type="PANTHER" id="PTHR15422:SF24">
    <property type="entry name" value="DOMON RELATED DOMAIN-CONTAINING PROTEIN"/>
    <property type="match status" value="1"/>
</dbReference>
<evidence type="ECO:0000313" key="14">
    <source>
        <dbReference type="Proteomes" id="UP000825935"/>
    </source>
</evidence>
<feature type="transmembrane region" description="Helical" evidence="11">
    <location>
        <begin position="12"/>
        <end position="32"/>
    </location>
</feature>
<dbReference type="OMA" id="FLMWASM"/>